<evidence type="ECO:0000313" key="4">
    <source>
        <dbReference type="EMBL" id="KAF9871066.1"/>
    </source>
</evidence>
<organism evidence="4 5">
    <name type="scientific">Colletotrichum karsti</name>
    <dbReference type="NCBI Taxonomy" id="1095194"/>
    <lineage>
        <taxon>Eukaryota</taxon>
        <taxon>Fungi</taxon>
        <taxon>Dikarya</taxon>
        <taxon>Ascomycota</taxon>
        <taxon>Pezizomycotina</taxon>
        <taxon>Sordariomycetes</taxon>
        <taxon>Hypocreomycetidae</taxon>
        <taxon>Glomerellales</taxon>
        <taxon>Glomerellaceae</taxon>
        <taxon>Colletotrichum</taxon>
        <taxon>Colletotrichum boninense species complex</taxon>
    </lineage>
</organism>
<dbReference type="PRINTS" id="PR00081">
    <property type="entry name" value="GDHRDH"/>
</dbReference>
<dbReference type="InterPro" id="IPR002347">
    <property type="entry name" value="SDR_fam"/>
</dbReference>
<dbReference type="OrthoDB" id="1669814at2759"/>
<gene>
    <name evidence="4" type="ORF">CkaCkLH20_11483</name>
</gene>
<sequence length="337" mass="36845">MQSFANNLSIRVSVSAKADQEFDAAFAPGRDKGKNTYRYVLLRFPLLSFFMIRTMSVNHRETKPSLAHATTPTPDLFRIDGRTVLITGGGGAVGLEAARAVLESGGDAICKDRQEKPLEVPWRTVLAASKKYGTRAWYYQCDVTNEENVRHVFKTSMEGIRFPFRGMVACAGISGDGATIDFPIDKAKRILEVNVTGSLICAQAASREFQQQGAPGSIVFIASMSGHISNKGLDTAAYNSSKSAVVQMARSLAAEWGSRAGIPLIRVNTVSPGYIRTRMSEASLKDPEIEKKWMEDNMLMRLSEAHEYRGAIVFLLSDASSFMTGSDIKVDGGHTAW</sequence>
<keyword evidence="2" id="KW-0521">NADP</keyword>
<name>A0A9P6LFD3_9PEZI</name>
<dbReference type="InterPro" id="IPR020904">
    <property type="entry name" value="Sc_DH/Rdtase_CS"/>
</dbReference>
<dbReference type="SUPFAM" id="SSF51735">
    <property type="entry name" value="NAD(P)-binding Rossmann-fold domains"/>
    <property type="match status" value="1"/>
</dbReference>
<dbReference type="PROSITE" id="PS00061">
    <property type="entry name" value="ADH_SHORT"/>
    <property type="match status" value="1"/>
</dbReference>
<dbReference type="Pfam" id="PF13561">
    <property type="entry name" value="adh_short_C2"/>
    <property type="match status" value="1"/>
</dbReference>
<reference evidence="4" key="1">
    <citation type="submission" date="2020-03" db="EMBL/GenBank/DDBJ databases">
        <authorList>
            <person name="He L."/>
        </authorList>
    </citation>
    <scope>NUCLEOTIDE SEQUENCE</scope>
    <source>
        <strain evidence="4">CkLH20</strain>
    </source>
</reference>
<evidence type="ECO:0000256" key="1">
    <source>
        <dbReference type="ARBA" id="ARBA00006484"/>
    </source>
</evidence>
<keyword evidence="5" id="KW-1185">Reference proteome</keyword>
<evidence type="ECO:0000256" key="2">
    <source>
        <dbReference type="ARBA" id="ARBA00022857"/>
    </source>
</evidence>
<dbReference type="PANTHER" id="PTHR43008:SF4">
    <property type="entry name" value="CHAIN DEHYDROGENASE, PUTATIVE (AFU_ORTHOLOGUE AFUA_4G08710)-RELATED"/>
    <property type="match status" value="1"/>
</dbReference>
<evidence type="ECO:0000256" key="3">
    <source>
        <dbReference type="ARBA" id="ARBA00023002"/>
    </source>
</evidence>
<dbReference type="AlphaFoldDB" id="A0A9P6LFD3"/>
<dbReference type="GeneID" id="62167271"/>
<dbReference type="PANTHER" id="PTHR43008">
    <property type="entry name" value="BENZIL REDUCTASE"/>
    <property type="match status" value="1"/>
</dbReference>
<comment type="caution">
    <text evidence="4">The sequence shown here is derived from an EMBL/GenBank/DDBJ whole genome shotgun (WGS) entry which is preliminary data.</text>
</comment>
<accession>A0A9P6LFD3</accession>
<comment type="similarity">
    <text evidence="1">Belongs to the short-chain dehydrogenases/reductases (SDR) family.</text>
</comment>
<dbReference type="EMBL" id="JAATWM020000048">
    <property type="protein sequence ID" value="KAF9871066.1"/>
    <property type="molecule type" value="Genomic_DNA"/>
</dbReference>
<protein>
    <submittedName>
        <fullName evidence="4">D-arabinitol 2-dehydrogenase</fullName>
    </submittedName>
</protein>
<dbReference type="Proteomes" id="UP000781932">
    <property type="component" value="Unassembled WGS sequence"/>
</dbReference>
<evidence type="ECO:0000313" key="5">
    <source>
        <dbReference type="Proteomes" id="UP000781932"/>
    </source>
</evidence>
<proteinExistence type="inferred from homology"/>
<dbReference type="Gene3D" id="3.40.50.720">
    <property type="entry name" value="NAD(P)-binding Rossmann-like Domain"/>
    <property type="match status" value="1"/>
</dbReference>
<dbReference type="InterPro" id="IPR036291">
    <property type="entry name" value="NAD(P)-bd_dom_sf"/>
</dbReference>
<dbReference type="GO" id="GO:0050664">
    <property type="term" value="F:oxidoreductase activity, acting on NAD(P)H, oxygen as acceptor"/>
    <property type="evidence" value="ECO:0007669"/>
    <property type="project" value="TreeGrafter"/>
</dbReference>
<keyword evidence="3" id="KW-0560">Oxidoreductase</keyword>
<dbReference type="RefSeq" id="XP_038740527.1">
    <property type="nucleotide sequence ID" value="XM_038894197.1"/>
</dbReference>
<dbReference type="GO" id="GO:0016616">
    <property type="term" value="F:oxidoreductase activity, acting on the CH-OH group of donors, NAD or NADP as acceptor"/>
    <property type="evidence" value="ECO:0007669"/>
    <property type="project" value="UniProtKB-ARBA"/>
</dbReference>
<reference evidence="4" key="2">
    <citation type="submission" date="2020-11" db="EMBL/GenBank/DDBJ databases">
        <title>Whole genome sequencing of Colletotrichum sp.</title>
        <authorList>
            <person name="Li H."/>
        </authorList>
    </citation>
    <scope>NUCLEOTIDE SEQUENCE</scope>
    <source>
        <strain evidence="4">CkLH20</strain>
    </source>
</reference>